<dbReference type="PANTHER" id="PTHR20958">
    <property type="entry name" value="GLYCINE N-ACYLTRANSFERASE-LIKE PROTEIN"/>
    <property type="match status" value="1"/>
</dbReference>
<reference evidence="2" key="2">
    <citation type="submission" date="2020-05" db="UniProtKB">
        <authorList>
            <consortium name="EnsemblMetazoa"/>
        </authorList>
    </citation>
    <scope>IDENTIFICATION</scope>
    <source>
        <strain evidence="2">IAEA</strain>
    </source>
</reference>
<accession>A0A1A9WXN2</accession>
<dbReference type="PANTHER" id="PTHR20958:SF10">
    <property type="entry name" value="GH05617P-RELATED"/>
    <property type="match status" value="1"/>
</dbReference>
<proteinExistence type="predicted"/>
<dbReference type="GO" id="GO:0016747">
    <property type="term" value="F:acyltransferase activity, transferring groups other than amino-acyl groups"/>
    <property type="evidence" value="ECO:0007669"/>
    <property type="project" value="InterPro"/>
</dbReference>
<organism evidence="2 3">
    <name type="scientific">Glossina brevipalpis</name>
    <dbReference type="NCBI Taxonomy" id="37001"/>
    <lineage>
        <taxon>Eukaryota</taxon>
        <taxon>Metazoa</taxon>
        <taxon>Ecdysozoa</taxon>
        <taxon>Arthropoda</taxon>
        <taxon>Hexapoda</taxon>
        <taxon>Insecta</taxon>
        <taxon>Pterygota</taxon>
        <taxon>Neoptera</taxon>
        <taxon>Endopterygota</taxon>
        <taxon>Diptera</taxon>
        <taxon>Brachycera</taxon>
        <taxon>Muscomorpha</taxon>
        <taxon>Hippoboscoidea</taxon>
        <taxon>Glossinidae</taxon>
        <taxon>Glossina</taxon>
    </lineage>
</organism>
<evidence type="ECO:0000313" key="2">
    <source>
        <dbReference type="EnsemblMetazoa" id="GBRI036266-PA"/>
    </source>
</evidence>
<dbReference type="SUPFAM" id="SSF55729">
    <property type="entry name" value="Acyl-CoA N-acyltransferases (Nat)"/>
    <property type="match status" value="1"/>
</dbReference>
<dbReference type="InterPro" id="IPR053225">
    <property type="entry name" value="Acyl-CoA_N-acyltransferase"/>
</dbReference>
<dbReference type="STRING" id="37001.A0A1A9WXN2"/>
<dbReference type="AlphaFoldDB" id="A0A1A9WXN2"/>
<feature type="domain" description="N-acetyltransferase" evidence="1">
    <location>
        <begin position="158"/>
        <end position="296"/>
    </location>
</feature>
<reference evidence="3" key="1">
    <citation type="submission" date="2014-03" db="EMBL/GenBank/DDBJ databases">
        <authorList>
            <person name="Aksoy S."/>
            <person name="Warren W."/>
            <person name="Wilson R.K."/>
        </authorList>
    </citation>
    <scope>NUCLEOTIDE SEQUENCE [LARGE SCALE GENOMIC DNA]</scope>
    <source>
        <strain evidence="3">IAEA</strain>
    </source>
</reference>
<dbReference type="EnsemblMetazoa" id="GBRI036266-RA">
    <property type="protein sequence ID" value="GBRI036266-PA"/>
    <property type="gene ID" value="GBRI036266"/>
</dbReference>
<dbReference type="Proteomes" id="UP000091820">
    <property type="component" value="Unassembled WGS sequence"/>
</dbReference>
<name>A0A1A9WXN2_9MUSC</name>
<dbReference type="InterPro" id="IPR016181">
    <property type="entry name" value="Acyl_CoA_acyltransferase"/>
</dbReference>
<sequence>MSSNSNELVEITDINKLNELRDSYRRNISNWSQHCVGYYCLDNYIRWKEREPSIKHLKIYTLNDCDRSEGLYIIVDRYQLFVGSLRLEERNENLSKALQLLDWSCGLKVSSVLECHRHSVLEVVNKKQLKLEYDSLTLMYFMPCDKARNLVIGCPDSYYVKSLTAKDDAIIIDDHWPNHHQGSLFLINRLIEWNINMGVYDKNTNELVAWCLRLQGGFLGALQVKDSYKRLGLGSVVTRAISLALAQSGADVMALVNEENQPSRGMFEKLGFSVIARCYWLRTLPTQSHYQWPSGI</sequence>
<dbReference type="InterPro" id="IPR000182">
    <property type="entry name" value="GNAT_dom"/>
</dbReference>
<dbReference type="VEuPathDB" id="VectorBase:GBRI036266"/>
<dbReference type="Gene3D" id="3.40.630.30">
    <property type="match status" value="2"/>
</dbReference>
<protein>
    <recommendedName>
        <fullName evidence="1">N-acetyltransferase domain-containing protein</fullName>
    </recommendedName>
</protein>
<evidence type="ECO:0000313" key="3">
    <source>
        <dbReference type="Proteomes" id="UP000091820"/>
    </source>
</evidence>
<keyword evidence="3" id="KW-1185">Reference proteome</keyword>
<evidence type="ECO:0000259" key="1">
    <source>
        <dbReference type="PROSITE" id="PS51186"/>
    </source>
</evidence>
<dbReference type="PROSITE" id="PS51186">
    <property type="entry name" value="GNAT"/>
    <property type="match status" value="1"/>
</dbReference>
<dbReference type="InterPro" id="IPR013653">
    <property type="entry name" value="GCN5-like_dom"/>
</dbReference>
<dbReference type="Pfam" id="PF08445">
    <property type="entry name" value="FR47"/>
    <property type="match status" value="1"/>
</dbReference>